<name>A0A5C6DH49_9BACT</name>
<reference evidence="3 4" key="1">
    <citation type="submission" date="2019-02" db="EMBL/GenBank/DDBJ databases">
        <title>Deep-cultivation of Planctomycetes and their phenomic and genomic characterization uncovers novel biology.</title>
        <authorList>
            <person name="Wiegand S."/>
            <person name="Jogler M."/>
            <person name="Boedeker C."/>
            <person name="Pinto D."/>
            <person name="Vollmers J."/>
            <person name="Rivas-Marin E."/>
            <person name="Kohn T."/>
            <person name="Peeters S.H."/>
            <person name="Heuer A."/>
            <person name="Rast P."/>
            <person name="Oberbeckmann S."/>
            <person name="Bunk B."/>
            <person name="Jeske O."/>
            <person name="Meyerdierks A."/>
            <person name="Storesund J.E."/>
            <person name="Kallscheuer N."/>
            <person name="Luecker S."/>
            <person name="Lage O.M."/>
            <person name="Pohl T."/>
            <person name="Merkel B.J."/>
            <person name="Hornburger P."/>
            <person name="Mueller R.-W."/>
            <person name="Bruemmer F."/>
            <person name="Labrenz M."/>
            <person name="Spormann A.M."/>
            <person name="Op Den Camp H."/>
            <person name="Overmann J."/>
            <person name="Amann R."/>
            <person name="Jetten M.S.M."/>
            <person name="Mascher T."/>
            <person name="Medema M.H."/>
            <person name="Devos D.P."/>
            <person name="Kaster A.-K."/>
            <person name="Ovreas L."/>
            <person name="Rohde M."/>
            <person name="Galperin M.Y."/>
            <person name="Jogler C."/>
        </authorList>
    </citation>
    <scope>NUCLEOTIDE SEQUENCE [LARGE SCALE GENOMIC DNA]</scope>
    <source>
        <strain evidence="3 4">Poly41</strain>
    </source>
</reference>
<evidence type="ECO:0000313" key="4">
    <source>
        <dbReference type="Proteomes" id="UP000319143"/>
    </source>
</evidence>
<sequence length="142" mass="15017">MLTRVASVVARRRKCRGTSAVEFALIAPLMIAFTFGIVEIGRLSLVKQSATHATREGARVAIRPTATGGDVIEAVQKELAILAIDGAAIEVEPALVEEAAPGSLITVRVRIGIASVSWVPGFLDFGTTDLVAESSMRRESTN</sequence>
<gene>
    <name evidence="3" type="ORF">Poly41_45130</name>
</gene>
<accession>A0A5C6DH49</accession>
<evidence type="ECO:0000256" key="1">
    <source>
        <dbReference type="SAM" id="Phobius"/>
    </source>
</evidence>
<evidence type="ECO:0000313" key="3">
    <source>
        <dbReference type="EMBL" id="TWU34366.1"/>
    </source>
</evidence>
<dbReference type="RefSeq" id="WP_146528761.1">
    <property type="nucleotide sequence ID" value="NZ_SJPV01000008.1"/>
</dbReference>
<feature type="transmembrane region" description="Helical" evidence="1">
    <location>
        <begin position="20"/>
        <end position="38"/>
    </location>
</feature>
<dbReference type="Pfam" id="PF07811">
    <property type="entry name" value="TadE"/>
    <property type="match status" value="1"/>
</dbReference>
<protein>
    <submittedName>
        <fullName evidence="3">TadE-like protein</fullName>
    </submittedName>
</protein>
<keyword evidence="1" id="KW-0812">Transmembrane</keyword>
<keyword evidence="1" id="KW-1133">Transmembrane helix</keyword>
<proteinExistence type="predicted"/>
<dbReference type="EMBL" id="SJPV01000008">
    <property type="protein sequence ID" value="TWU34366.1"/>
    <property type="molecule type" value="Genomic_DNA"/>
</dbReference>
<evidence type="ECO:0000259" key="2">
    <source>
        <dbReference type="Pfam" id="PF07811"/>
    </source>
</evidence>
<comment type="caution">
    <text evidence="3">The sequence shown here is derived from an EMBL/GenBank/DDBJ whole genome shotgun (WGS) entry which is preliminary data.</text>
</comment>
<keyword evidence="1" id="KW-0472">Membrane</keyword>
<keyword evidence="4" id="KW-1185">Reference proteome</keyword>
<organism evidence="3 4">
    <name type="scientific">Novipirellula artificiosorum</name>
    <dbReference type="NCBI Taxonomy" id="2528016"/>
    <lineage>
        <taxon>Bacteria</taxon>
        <taxon>Pseudomonadati</taxon>
        <taxon>Planctomycetota</taxon>
        <taxon>Planctomycetia</taxon>
        <taxon>Pirellulales</taxon>
        <taxon>Pirellulaceae</taxon>
        <taxon>Novipirellula</taxon>
    </lineage>
</organism>
<dbReference type="OrthoDB" id="284173at2"/>
<dbReference type="AlphaFoldDB" id="A0A5C6DH49"/>
<dbReference type="InterPro" id="IPR012495">
    <property type="entry name" value="TadE-like_dom"/>
</dbReference>
<feature type="domain" description="TadE-like" evidence="2">
    <location>
        <begin position="17"/>
        <end position="59"/>
    </location>
</feature>
<dbReference type="Proteomes" id="UP000319143">
    <property type="component" value="Unassembled WGS sequence"/>
</dbReference>